<name>A0A6A6WNM1_9PLEO</name>
<evidence type="ECO:0000313" key="1">
    <source>
        <dbReference type="EMBL" id="KAF2785679.1"/>
    </source>
</evidence>
<reference evidence="1" key="1">
    <citation type="journal article" date="2020" name="Stud. Mycol.">
        <title>101 Dothideomycetes genomes: a test case for predicting lifestyles and emergence of pathogens.</title>
        <authorList>
            <person name="Haridas S."/>
            <person name="Albert R."/>
            <person name="Binder M."/>
            <person name="Bloem J."/>
            <person name="Labutti K."/>
            <person name="Salamov A."/>
            <person name="Andreopoulos B."/>
            <person name="Baker S."/>
            <person name="Barry K."/>
            <person name="Bills G."/>
            <person name="Bluhm B."/>
            <person name="Cannon C."/>
            <person name="Castanera R."/>
            <person name="Culley D."/>
            <person name="Daum C."/>
            <person name="Ezra D."/>
            <person name="Gonzalez J."/>
            <person name="Henrissat B."/>
            <person name="Kuo A."/>
            <person name="Liang C."/>
            <person name="Lipzen A."/>
            <person name="Lutzoni F."/>
            <person name="Magnuson J."/>
            <person name="Mondo S."/>
            <person name="Nolan M."/>
            <person name="Ohm R."/>
            <person name="Pangilinan J."/>
            <person name="Park H.-J."/>
            <person name="Ramirez L."/>
            <person name="Alfaro M."/>
            <person name="Sun H."/>
            <person name="Tritt A."/>
            <person name="Yoshinaga Y."/>
            <person name="Zwiers L.-H."/>
            <person name="Turgeon B."/>
            <person name="Goodwin S."/>
            <person name="Spatafora J."/>
            <person name="Crous P."/>
            <person name="Grigoriev I."/>
        </authorList>
    </citation>
    <scope>NUCLEOTIDE SEQUENCE</scope>
    <source>
        <strain evidence="1">CBS 109.77</strain>
    </source>
</reference>
<organism evidence="1 2">
    <name type="scientific">Melanomma pulvis-pyrius CBS 109.77</name>
    <dbReference type="NCBI Taxonomy" id="1314802"/>
    <lineage>
        <taxon>Eukaryota</taxon>
        <taxon>Fungi</taxon>
        <taxon>Dikarya</taxon>
        <taxon>Ascomycota</taxon>
        <taxon>Pezizomycotina</taxon>
        <taxon>Dothideomycetes</taxon>
        <taxon>Pleosporomycetidae</taxon>
        <taxon>Pleosporales</taxon>
        <taxon>Melanommataceae</taxon>
        <taxon>Melanomma</taxon>
    </lineage>
</organism>
<accession>A0A6A6WNM1</accession>
<protein>
    <submittedName>
        <fullName evidence="1">Uncharacterized protein</fullName>
    </submittedName>
</protein>
<dbReference type="Proteomes" id="UP000799757">
    <property type="component" value="Unassembled WGS sequence"/>
</dbReference>
<sequence>MTSNSEKKNQCGIVARSTAVQHIRHPPFLSNPLTPIFLLNPLILAKKPTASSLLLSFSLINISLSSTAYASALFCSSWNGRLDVTTKLIYARDLSGGVKGGIKPTAPSS</sequence>
<evidence type="ECO:0000313" key="2">
    <source>
        <dbReference type="Proteomes" id="UP000799757"/>
    </source>
</evidence>
<dbReference type="EMBL" id="MU002742">
    <property type="protein sequence ID" value="KAF2785679.1"/>
    <property type="molecule type" value="Genomic_DNA"/>
</dbReference>
<proteinExistence type="predicted"/>
<keyword evidence="2" id="KW-1185">Reference proteome</keyword>
<gene>
    <name evidence="1" type="ORF">K505DRAFT_330857</name>
</gene>
<dbReference type="AlphaFoldDB" id="A0A6A6WNM1"/>